<evidence type="ECO:0000313" key="1">
    <source>
        <dbReference type="EMBL" id="THU80784.1"/>
    </source>
</evidence>
<dbReference type="Proteomes" id="UP000297245">
    <property type="component" value="Unassembled WGS sequence"/>
</dbReference>
<dbReference type="EMBL" id="ML179870">
    <property type="protein sequence ID" value="THU80784.1"/>
    <property type="molecule type" value="Genomic_DNA"/>
</dbReference>
<protein>
    <recommendedName>
        <fullName evidence="3">DUF659 domain-containing protein</fullName>
    </recommendedName>
</protein>
<evidence type="ECO:0000313" key="2">
    <source>
        <dbReference type="Proteomes" id="UP000297245"/>
    </source>
</evidence>
<sequence>GVRRYLDGKDASSTSNLRKHAVSCFGQSAVDAATQGLKEAMSTQNTIYSMFAGVGNRIVSITHRMHTNPERRCRPIKIVEDRKLREIVLAGRPQAQFSHRRELAQDIDTAFTVCSERIAKILKEYPGQLSFATDCWTSPNHRAFCAWTVHLQHQGKPLVFLLDVIEVPEVRLYSLKYIFM</sequence>
<proteinExistence type="predicted"/>
<keyword evidence="2" id="KW-1185">Reference proteome</keyword>
<gene>
    <name evidence="1" type="ORF">K435DRAFT_694965</name>
</gene>
<organism evidence="1 2">
    <name type="scientific">Dendrothele bispora (strain CBS 962.96)</name>
    <dbReference type="NCBI Taxonomy" id="1314807"/>
    <lineage>
        <taxon>Eukaryota</taxon>
        <taxon>Fungi</taxon>
        <taxon>Dikarya</taxon>
        <taxon>Basidiomycota</taxon>
        <taxon>Agaricomycotina</taxon>
        <taxon>Agaricomycetes</taxon>
        <taxon>Agaricomycetidae</taxon>
        <taxon>Agaricales</taxon>
        <taxon>Agaricales incertae sedis</taxon>
        <taxon>Dendrothele</taxon>
    </lineage>
</organism>
<feature type="non-terminal residue" evidence="1">
    <location>
        <position position="1"/>
    </location>
</feature>
<evidence type="ECO:0008006" key="3">
    <source>
        <dbReference type="Google" id="ProtNLM"/>
    </source>
</evidence>
<reference evidence="1 2" key="1">
    <citation type="journal article" date="2019" name="Nat. Ecol. Evol.">
        <title>Megaphylogeny resolves global patterns of mushroom evolution.</title>
        <authorList>
            <person name="Varga T."/>
            <person name="Krizsan K."/>
            <person name="Foldi C."/>
            <person name="Dima B."/>
            <person name="Sanchez-Garcia M."/>
            <person name="Sanchez-Ramirez S."/>
            <person name="Szollosi G.J."/>
            <person name="Szarkandi J.G."/>
            <person name="Papp V."/>
            <person name="Albert L."/>
            <person name="Andreopoulos W."/>
            <person name="Angelini C."/>
            <person name="Antonin V."/>
            <person name="Barry K.W."/>
            <person name="Bougher N.L."/>
            <person name="Buchanan P."/>
            <person name="Buyck B."/>
            <person name="Bense V."/>
            <person name="Catcheside P."/>
            <person name="Chovatia M."/>
            <person name="Cooper J."/>
            <person name="Damon W."/>
            <person name="Desjardin D."/>
            <person name="Finy P."/>
            <person name="Geml J."/>
            <person name="Haridas S."/>
            <person name="Hughes K."/>
            <person name="Justo A."/>
            <person name="Karasinski D."/>
            <person name="Kautmanova I."/>
            <person name="Kiss B."/>
            <person name="Kocsube S."/>
            <person name="Kotiranta H."/>
            <person name="LaButti K.M."/>
            <person name="Lechner B.E."/>
            <person name="Liimatainen K."/>
            <person name="Lipzen A."/>
            <person name="Lukacs Z."/>
            <person name="Mihaltcheva S."/>
            <person name="Morgado L.N."/>
            <person name="Niskanen T."/>
            <person name="Noordeloos M.E."/>
            <person name="Ohm R.A."/>
            <person name="Ortiz-Santana B."/>
            <person name="Ovrebo C."/>
            <person name="Racz N."/>
            <person name="Riley R."/>
            <person name="Savchenko A."/>
            <person name="Shiryaev A."/>
            <person name="Soop K."/>
            <person name="Spirin V."/>
            <person name="Szebenyi C."/>
            <person name="Tomsovsky M."/>
            <person name="Tulloss R.E."/>
            <person name="Uehling J."/>
            <person name="Grigoriev I.V."/>
            <person name="Vagvolgyi C."/>
            <person name="Papp T."/>
            <person name="Martin F.M."/>
            <person name="Miettinen O."/>
            <person name="Hibbett D.S."/>
            <person name="Nagy L.G."/>
        </authorList>
    </citation>
    <scope>NUCLEOTIDE SEQUENCE [LARGE SCALE GENOMIC DNA]</scope>
    <source>
        <strain evidence="1 2">CBS 962.96</strain>
    </source>
</reference>
<name>A0A4S8KXQ3_DENBC</name>
<dbReference type="AlphaFoldDB" id="A0A4S8KXQ3"/>
<accession>A0A4S8KXQ3</accession>
<dbReference type="OrthoDB" id="2687121at2759"/>